<sequence>MNHSGELRRESATSIGSYSDLDSLLSDLSLHLPPNPSPQRSPGQEPNQRSPSQEPSQDPSAPRTRGNRASLDVPRPQRRSTSRGGAPSPGDVSSPSSGGYPSTGYSPRSATPSDRRRSSPSVFSPNHDAFSGSEARAKRLSNASSANRGSRGSSSSARPSGLARRKASRGTVYILNKRRNRRRSSMWASIRSPGDTGSSSRVAGIPSFVGVGRRVSADTSGSDRAPTLADRLAQQVDVGTSFQMIGGTPTPVGASPGVSPGRRRSSLASNVTARSASTGAVYVEYFTNRSLDTHPFQRGIDRWVAEQRKQPLDQSPVLPVRAAFIHQGSLNPEGAFHLYRTHLITSDSGLSRVPTAEGTNDS</sequence>
<reference evidence="2" key="1">
    <citation type="submission" date="2013-12" db="EMBL/GenBank/DDBJ databases">
        <authorList>
            <person name="Omoto C.K."/>
            <person name="Sibley D."/>
            <person name="Venepally P."/>
            <person name="Hadjithomas M."/>
            <person name="Karamycheva S."/>
            <person name="Brunk B."/>
            <person name="Roos D."/>
            <person name="Caler E."/>
            <person name="Lorenzi H."/>
        </authorList>
    </citation>
    <scope>NUCLEOTIDE SEQUENCE</scope>
</reference>
<accession>A0A023AXX4</accession>
<feature type="region of interest" description="Disordered" evidence="1">
    <location>
        <begin position="1"/>
        <end position="20"/>
    </location>
</feature>
<gene>
    <name evidence="2" type="ORF">GNI_176960</name>
</gene>
<protein>
    <submittedName>
        <fullName evidence="2">Uncharacterized protein</fullName>
    </submittedName>
</protein>
<keyword evidence="3" id="KW-1185">Reference proteome</keyword>
<evidence type="ECO:0000256" key="1">
    <source>
        <dbReference type="SAM" id="MobiDB-lite"/>
    </source>
</evidence>
<dbReference type="EMBL" id="AFNH02001331">
    <property type="protein sequence ID" value="EZG43318.1"/>
    <property type="molecule type" value="Genomic_DNA"/>
</dbReference>
<name>A0A023AXX4_GRENI</name>
<dbReference type="GeneID" id="22915998"/>
<feature type="compositionally biased region" description="Low complexity" evidence="1">
    <location>
        <begin position="84"/>
        <end position="109"/>
    </location>
</feature>
<feature type="compositionally biased region" description="Low complexity" evidence="1">
    <location>
        <begin position="140"/>
        <end position="162"/>
    </location>
</feature>
<feature type="region of interest" description="Disordered" evidence="1">
    <location>
        <begin position="245"/>
        <end position="264"/>
    </location>
</feature>
<proteinExistence type="predicted"/>
<dbReference type="VEuPathDB" id="CryptoDB:GNI_176960"/>
<feature type="compositionally biased region" description="Polar residues" evidence="1">
    <location>
        <begin position="40"/>
        <end position="59"/>
    </location>
</feature>
<organism evidence="2 3">
    <name type="scientific">Gregarina niphandrodes</name>
    <name type="common">Septate eugregarine</name>
    <dbReference type="NCBI Taxonomy" id="110365"/>
    <lineage>
        <taxon>Eukaryota</taxon>
        <taxon>Sar</taxon>
        <taxon>Alveolata</taxon>
        <taxon>Apicomplexa</taxon>
        <taxon>Conoidasida</taxon>
        <taxon>Gregarinasina</taxon>
        <taxon>Eugregarinorida</taxon>
        <taxon>Gregarinidae</taxon>
        <taxon>Gregarina</taxon>
    </lineage>
</organism>
<feature type="region of interest" description="Disordered" evidence="1">
    <location>
        <begin position="26"/>
        <end position="203"/>
    </location>
</feature>
<comment type="caution">
    <text evidence="2">The sequence shown here is derived from an EMBL/GenBank/DDBJ whole genome shotgun (WGS) entry which is preliminary data.</text>
</comment>
<feature type="compositionally biased region" description="Basic and acidic residues" evidence="1">
    <location>
        <begin position="1"/>
        <end position="11"/>
    </location>
</feature>
<evidence type="ECO:0000313" key="3">
    <source>
        <dbReference type="Proteomes" id="UP000019763"/>
    </source>
</evidence>
<dbReference type="OrthoDB" id="5956066at2759"/>
<evidence type="ECO:0000313" key="2">
    <source>
        <dbReference type="EMBL" id="EZG43318.1"/>
    </source>
</evidence>
<dbReference type="AlphaFoldDB" id="A0A023AXX4"/>
<dbReference type="Proteomes" id="UP000019763">
    <property type="component" value="Unassembled WGS sequence"/>
</dbReference>
<dbReference type="RefSeq" id="XP_011133428.1">
    <property type="nucleotide sequence ID" value="XM_011135126.1"/>
</dbReference>